<organism evidence="1 2">
    <name type="scientific">Diphasiastrum complanatum</name>
    <name type="common">Issler's clubmoss</name>
    <name type="synonym">Lycopodium complanatum</name>
    <dbReference type="NCBI Taxonomy" id="34168"/>
    <lineage>
        <taxon>Eukaryota</taxon>
        <taxon>Viridiplantae</taxon>
        <taxon>Streptophyta</taxon>
        <taxon>Embryophyta</taxon>
        <taxon>Tracheophyta</taxon>
        <taxon>Lycopodiopsida</taxon>
        <taxon>Lycopodiales</taxon>
        <taxon>Lycopodiaceae</taxon>
        <taxon>Lycopodioideae</taxon>
        <taxon>Diphasiastrum</taxon>
    </lineage>
</organism>
<proteinExistence type="predicted"/>
<name>A0ACC2D6D9_DIPCM</name>
<evidence type="ECO:0000313" key="2">
    <source>
        <dbReference type="Proteomes" id="UP001162992"/>
    </source>
</evidence>
<reference evidence="2" key="1">
    <citation type="journal article" date="2024" name="Proc. Natl. Acad. Sci. U.S.A.">
        <title>Extraordinary preservation of gene collinearity over three hundred million years revealed in homosporous lycophytes.</title>
        <authorList>
            <person name="Li C."/>
            <person name="Wickell D."/>
            <person name="Kuo L.Y."/>
            <person name="Chen X."/>
            <person name="Nie B."/>
            <person name="Liao X."/>
            <person name="Peng D."/>
            <person name="Ji J."/>
            <person name="Jenkins J."/>
            <person name="Williams M."/>
            <person name="Shu S."/>
            <person name="Plott C."/>
            <person name="Barry K."/>
            <person name="Rajasekar S."/>
            <person name="Grimwood J."/>
            <person name="Han X."/>
            <person name="Sun S."/>
            <person name="Hou Z."/>
            <person name="He W."/>
            <person name="Dai G."/>
            <person name="Sun C."/>
            <person name="Schmutz J."/>
            <person name="Leebens-Mack J.H."/>
            <person name="Li F.W."/>
            <person name="Wang L."/>
        </authorList>
    </citation>
    <scope>NUCLEOTIDE SEQUENCE [LARGE SCALE GENOMIC DNA]</scope>
    <source>
        <strain evidence="2">cv. PW_Plant_1</strain>
    </source>
</reference>
<evidence type="ECO:0000313" key="1">
    <source>
        <dbReference type="EMBL" id="KAJ7549775.1"/>
    </source>
</evidence>
<dbReference type="Proteomes" id="UP001162992">
    <property type="component" value="Chromosome 7"/>
</dbReference>
<protein>
    <submittedName>
        <fullName evidence="1">Uncharacterized protein</fullName>
    </submittedName>
</protein>
<gene>
    <name evidence="1" type="ORF">O6H91_07G068200</name>
</gene>
<comment type="caution">
    <text evidence="1">The sequence shown here is derived from an EMBL/GenBank/DDBJ whole genome shotgun (WGS) entry which is preliminary data.</text>
</comment>
<keyword evidence="2" id="KW-1185">Reference proteome</keyword>
<accession>A0ACC2D6D9</accession>
<dbReference type="EMBL" id="CM055098">
    <property type="protein sequence ID" value="KAJ7549775.1"/>
    <property type="molecule type" value="Genomic_DNA"/>
</dbReference>
<sequence length="312" mass="34104">MGRARQADRWKVHILLMVVQFTYGVSYVLNKVALNNGMNRIVFSVYRDVVALAVLGPLAYFFERLEHIRYKRHDGQAKLTGILACISGAMLISIYKGPVILGSTTTIPLHQQADMHLNNSSASSFLNFNISSWQLGAICLVANSLCLGTYLNLQAPTLSLYPAPISITFFAYLFGAAMLAIFGSWKIQESSSWMISGWTDVLAFVYSGIISSGVNFALMTTCVHLVGPFLVTAYMPMQGVATAILAHIFLVEALYLGNILGALLVVLGLYLVTWGQKKQQQLEACTPKIGLTTDDAQPVIPPKSSFEEPLLG</sequence>